<dbReference type="GO" id="GO:0032259">
    <property type="term" value="P:methylation"/>
    <property type="evidence" value="ECO:0007669"/>
    <property type="project" value="UniProtKB-KW"/>
</dbReference>
<accession>A0AAE5CAP6</accession>
<dbReference type="GO" id="GO:0008168">
    <property type="term" value="F:methyltransferase activity"/>
    <property type="evidence" value="ECO:0007669"/>
    <property type="project" value="UniProtKB-KW"/>
</dbReference>
<comment type="caution">
    <text evidence="1">The sequence shown here is derived from an EMBL/GenBank/DDBJ whole genome shotgun (WGS) entry which is preliminary data.</text>
</comment>
<evidence type="ECO:0000313" key="1">
    <source>
        <dbReference type="EMBL" id="NIR76741.1"/>
    </source>
</evidence>
<evidence type="ECO:0000313" key="2">
    <source>
        <dbReference type="Proteomes" id="UP000702544"/>
    </source>
</evidence>
<sequence length="223" mass="24722">MSERLVVLDLFCGAGGAAMGYHRAGFDVVGIDIEPQPNFPFAFIQADALEPPVDLTALDLIHASPPCQAYTPMSNRWRGSGGLADERPDLIGAVRQMLELGGVPYVIENVPGAPLACFIRLTGEMFGLSVHRPRLFECHPFLMGPAPERRQRDPVAVYGKHHDGRLLWTRKDGTELRAPDNLEEPSEAMGIDWMTWDELKESIPPAYTEYIGRQMKPLLEQAA</sequence>
<dbReference type="SUPFAM" id="SSF53335">
    <property type="entry name" value="S-adenosyl-L-methionine-dependent methyltransferases"/>
    <property type="match status" value="1"/>
</dbReference>
<proteinExistence type="predicted"/>
<dbReference type="AlphaFoldDB" id="A0AAE5CAP6"/>
<organism evidence="1 2">
    <name type="scientific">Candidatus Kutchimonas denitrificans</name>
    <dbReference type="NCBI Taxonomy" id="3056748"/>
    <lineage>
        <taxon>Bacteria</taxon>
        <taxon>Pseudomonadati</taxon>
        <taxon>Gemmatimonadota</taxon>
        <taxon>Gemmatimonadia</taxon>
        <taxon>Candidatus Palauibacterales</taxon>
        <taxon>Candidatus Palauibacteraceae</taxon>
        <taxon>Candidatus Kutchimonas</taxon>
    </lineage>
</organism>
<dbReference type="Gene3D" id="3.40.50.150">
    <property type="entry name" value="Vaccinia Virus protein VP39"/>
    <property type="match status" value="1"/>
</dbReference>
<name>A0AAE5CAP6_9BACT</name>
<dbReference type="Proteomes" id="UP000702544">
    <property type="component" value="Unassembled WGS sequence"/>
</dbReference>
<reference evidence="1 2" key="1">
    <citation type="submission" date="2020-01" db="EMBL/GenBank/DDBJ databases">
        <title>Genomes assembled from Gulf of Kutch pelagic sediment metagenomes.</title>
        <authorList>
            <person name="Chandrashekar M."/>
            <person name="Mahajan M.S."/>
            <person name="Dave K.J."/>
            <person name="Vatsa P."/>
            <person name="Nathani N.M."/>
        </authorList>
    </citation>
    <scope>NUCLEOTIDE SEQUENCE [LARGE SCALE GENOMIC DNA]</scope>
    <source>
        <strain evidence="1">KS3-K002</strain>
    </source>
</reference>
<dbReference type="InterPro" id="IPR029063">
    <property type="entry name" value="SAM-dependent_MTases_sf"/>
</dbReference>
<dbReference type="EMBL" id="JAACAK010000148">
    <property type="protein sequence ID" value="NIR76741.1"/>
    <property type="molecule type" value="Genomic_DNA"/>
</dbReference>
<keyword evidence="1" id="KW-0489">Methyltransferase</keyword>
<protein>
    <submittedName>
        <fullName evidence="1">DNA cytosine methyltransferase</fullName>
    </submittedName>
</protein>
<gene>
    <name evidence="1" type="ORF">GWO12_16820</name>
</gene>
<keyword evidence="1" id="KW-0808">Transferase</keyword>